<dbReference type="OrthoDB" id="7173678at2"/>
<accession>A0A1W1YGC1</accession>
<sequence>MAEVKERRAKIFRNGRSRAVRIPAEFELNAEEVILRQLATGEITISPMSANEKNKAFQQMLQRFAAEEALGTEDEFPHIDDGDMLPLDETNLGASPGNDER</sequence>
<feature type="region of interest" description="Disordered" evidence="1">
    <location>
        <begin position="71"/>
        <end position="101"/>
    </location>
</feature>
<dbReference type="InterPro" id="IPR037914">
    <property type="entry name" value="SpoVT-AbrB_sf"/>
</dbReference>
<dbReference type="SUPFAM" id="SSF89447">
    <property type="entry name" value="AbrB/MazE/MraZ-like"/>
    <property type="match status" value="1"/>
</dbReference>
<proteinExistence type="predicted"/>
<evidence type="ECO:0000313" key="2">
    <source>
        <dbReference type="EMBL" id="SMC35217.1"/>
    </source>
</evidence>
<organism evidence="2 3">
    <name type="scientific">Fulvimarina manganoxydans</name>
    <dbReference type="NCBI Taxonomy" id="937218"/>
    <lineage>
        <taxon>Bacteria</taxon>
        <taxon>Pseudomonadati</taxon>
        <taxon>Pseudomonadota</taxon>
        <taxon>Alphaproteobacteria</taxon>
        <taxon>Hyphomicrobiales</taxon>
        <taxon>Aurantimonadaceae</taxon>
        <taxon>Fulvimarina</taxon>
    </lineage>
</organism>
<reference evidence="2 3" key="1">
    <citation type="submission" date="2017-04" db="EMBL/GenBank/DDBJ databases">
        <authorList>
            <person name="Afonso C.L."/>
            <person name="Miller P.J."/>
            <person name="Scott M.A."/>
            <person name="Spackman E."/>
            <person name="Goraichik I."/>
            <person name="Dimitrov K.M."/>
            <person name="Suarez D.L."/>
            <person name="Swayne D.E."/>
        </authorList>
    </citation>
    <scope>NUCLEOTIDE SEQUENCE [LARGE SCALE GENOMIC DNA]</scope>
    <source>
        <strain evidence="2 3">CGMCC 1.10972</strain>
    </source>
</reference>
<gene>
    <name evidence="2" type="ORF">SAMN06297251_101283</name>
</gene>
<keyword evidence="3" id="KW-1185">Reference proteome</keyword>
<name>A0A1W1YGC1_9HYPH</name>
<dbReference type="Gene3D" id="2.10.260.10">
    <property type="match status" value="1"/>
</dbReference>
<dbReference type="Proteomes" id="UP000192656">
    <property type="component" value="Unassembled WGS sequence"/>
</dbReference>
<dbReference type="AlphaFoldDB" id="A0A1W1YGC1"/>
<protein>
    <submittedName>
        <fullName evidence="2">Antitoxin VapB</fullName>
    </submittedName>
</protein>
<dbReference type="RefSeq" id="WP_084408166.1">
    <property type="nucleotide sequence ID" value="NZ_FWXR01000001.1"/>
</dbReference>
<evidence type="ECO:0000313" key="3">
    <source>
        <dbReference type="Proteomes" id="UP000192656"/>
    </source>
</evidence>
<dbReference type="EMBL" id="FWXR01000001">
    <property type="protein sequence ID" value="SMC35217.1"/>
    <property type="molecule type" value="Genomic_DNA"/>
</dbReference>
<evidence type="ECO:0000256" key="1">
    <source>
        <dbReference type="SAM" id="MobiDB-lite"/>
    </source>
</evidence>
<dbReference type="STRING" id="937218.SAMN06297251_101283"/>